<dbReference type="PANTHER" id="PTHR13309">
    <property type="entry name" value="NUCLEAR FRAGILE X MENTAL RETARDATION PROTEIN INTERACTING PROTEIN 1"/>
    <property type="match status" value="1"/>
</dbReference>
<accession>A0A9P7GVE0</accession>
<protein>
    <recommendedName>
        <fullName evidence="2">FMR1-interacting protein 1 conserved domain-containing protein</fullName>
    </recommendedName>
</protein>
<evidence type="ECO:0000313" key="3">
    <source>
        <dbReference type="EMBL" id="KAG5654100.1"/>
    </source>
</evidence>
<reference evidence="3" key="1">
    <citation type="submission" date="2021-02" db="EMBL/GenBank/DDBJ databases">
        <authorList>
            <person name="Nieuwenhuis M."/>
            <person name="Van De Peppel L.J.J."/>
        </authorList>
    </citation>
    <scope>NUCLEOTIDE SEQUENCE</scope>
    <source>
        <strain evidence="3">D49</strain>
    </source>
</reference>
<feature type="domain" description="FMR1-interacting protein 1 conserved" evidence="2">
    <location>
        <begin position="28"/>
        <end position="79"/>
    </location>
</feature>
<evidence type="ECO:0000259" key="2">
    <source>
        <dbReference type="Pfam" id="PF10453"/>
    </source>
</evidence>
<dbReference type="GO" id="GO:0000492">
    <property type="term" value="P:box C/D snoRNP assembly"/>
    <property type="evidence" value="ECO:0007669"/>
    <property type="project" value="TreeGrafter"/>
</dbReference>
<reference evidence="3" key="2">
    <citation type="submission" date="2021-10" db="EMBL/GenBank/DDBJ databases">
        <title>Phylogenomics reveals ancestral predisposition of the termite-cultivated fungus Termitomyces towards a domesticated lifestyle.</title>
        <authorList>
            <person name="Auxier B."/>
            <person name="Grum-Grzhimaylo A."/>
            <person name="Cardenas M.E."/>
            <person name="Lodge J.D."/>
            <person name="Laessoe T."/>
            <person name="Pedersen O."/>
            <person name="Smith M.E."/>
            <person name="Kuyper T.W."/>
            <person name="Franco-Molano E.A."/>
            <person name="Baroni T.J."/>
            <person name="Aanen D.K."/>
        </authorList>
    </citation>
    <scope>NUCLEOTIDE SEQUENCE</scope>
    <source>
        <strain evidence="3">D49</strain>
    </source>
</reference>
<feature type="compositionally biased region" description="Acidic residues" evidence="1">
    <location>
        <begin position="159"/>
        <end position="168"/>
    </location>
</feature>
<dbReference type="EMBL" id="JABCKI010000020">
    <property type="protein sequence ID" value="KAG5654100.1"/>
    <property type="molecule type" value="Genomic_DNA"/>
</dbReference>
<keyword evidence="4" id="KW-1185">Reference proteome</keyword>
<dbReference type="InterPro" id="IPR039136">
    <property type="entry name" value="NUFIP1-like"/>
</dbReference>
<dbReference type="OrthoDB" id="273070at2759"/>
<evidence type="ECO:0000313" key="4">
    <source>
        <dbReference type="Proteomes" id="UP000717328"/>
    </source>
</evidence>
<dbReference type="Pfam" id="PF10453">
    <property type="entry name" value="NUFIP1"/>
    <property type="match status" value="1"/>
</dbReference>
<evidence type="ECO:0000256" key="1">
    <source>
        <dbReference type="SAM" id="MobiDB-lite"/>
    </source>
</evidence>
<comment type="caution">
    <text evidence="3">The sequence shown here is derived from an EMBL/GenBank/DDBJ whole genome shotgun (WGS) entry which is preliminary data.</text>
</comment>
<dbReference type="PANTHER" id="PTHR13309:SF0">
    <property type="entry name" value="FMR1-INTERACTING PROTEIN NUFIP1"/>
    <property type="match status" value="1"/>
</dbReference>
<dbReference type="Proteomes" id="UP000717328">
    <property type="component" value="Unassembled WGS sequence"/>
</dbReference>
<feature type="compositionally biased region" description="Basic and acidic residues" evidence="1">
    <location>
        <begin position="1"/>
        <end position="27"/>
    </location>
</feature>
<organism evidence="3 4">
    <name type="scientific">Sphagnurus paluster</name>
    <dbReference type="NCBI Taxonomy" id="117069"/>
    <lineage>
        <taxon>Eukaryota</taxon>
        <taxon>Fungi</taxon>
        <taxon>Dikarya</taxon>
        <taxon>Basidiomycota</taxon>
        <taxon>Agaricomycotina</taxon>
        <taxon>Agaricomycetes</taxon>
        <taxon>Agaricomycetidae</taxon>
        <taxon>Agaricales</taxon>
        <taxon>Tricholomatineae</taxon>
        <taxon>Lyophyllaceae</taxon>
        <taxon>Sphagnurus</taxon>
    </lineage>
</organism>
<name>A0A9P7GVE0_9AGAR</name>
<feature type="compositionally biased region" description="Polar residues" evidence="1">
    <location>
        <begin position="185"/>
        <end position="195"/>
    </location>
</feature>
<feature type="region of interest" description="Disordered" evidence="1">
    <location>
        <begin position="1"/>
        <end position="38"/>
    </location>
</feature>
<dbReference type="AlphaFoldDB" id="A0A9P7GVE0"/>
<dbReference type="GO" id="GO:0003723">
    <property type="term" value="F:RNA binding"/>
    <property type="evidence" value="ECO:0007669"/>
    <property type="project" value="InterPro"/>
</dbReference>
<dbReference type="InterPro" id="IPR019496">
    <property type="entry name" value="NUFIP1_cons_dom"/>
</dbReference>
<feature type="region of interest" description="Disordered" evidence="1">
    <location>
        <begin position="54"/>
        <end position="220"/>
    </location>
</feature>
<dbReference type="GO" id="GO:0005634">
    <property type="term" value="C:nucleus"/>
    <property type="evidence" value="ECO:0007669"/>
    <property type="project" value="TreeGrafter"/>
</dbReference>
<gene>
    <name evidence="3" type="ORF">H0H81_007514</name>
</gene>
<feature type="compositionally biased region" description="Basic and acidic residues" evidence="1">
    <location>
        <begin position="98"/>
        <end position="109"/>
    </location>
</feature>
<feature type="compositionally biased region" description="Basic and acidic residues" evidence="1">
    <location>
        <begin position="59"/>
        <end position="75"/>
    </location>
</feature>
<proteinExistence type="predicted"/>
<sequence length="283" mass="31514">MMDRHLIYPPGWDKRSKKSEWDADPSLKGKPIPIQGTNLILDKPEDLEAWLAERKRRWPTADRVDEKKRKTEEALSRGQLPDTLGRRPNKRQRTGESGSERGRGRERGRGQPSRGRGARPTDSGWQGRAPKTVPSQDLHALSTLSSTSQAPVAGSISDDNSEDEDEGSPEVISSKAPVDPLPSVTDCNSFTTTETAGPKRNSVADRQFKRPPPQPRKEVFNPFASRPTLLRNLLIPEIRMTISNLSQAIRFLVDNDFLEGVEGTPGDADCKMIQVIDEESTKE</sequence>